<reference evidence="2 3" key="1">
    <citation type="submission" date="2018-04" db="EMBL/GenBank/DDBJ databases">
        <title>WGS assembly of Panicum hallii var. hallii HAL2.</title>
        <authorList>
            <person name="Lovell J."/>
            <person name="Jenkins J."/>
            <person name="Lowry D."/>
            <person name="Mamidi S."/>
            <person name="Sreedasyam A."/>
            <person name="Weng X."/>
            <person name="Barry K."/>
            <person name="Bonette J."/>
            <person name="Campitelli B."/>
            <person name="Daum C."/>
            <person name="Gordon S."/>
            <person name="Gould B."/>
            <person name="Lipzen A."/>
            <person name="MacQueen A."/>
            <person name="Palacio-Mejia J."/>
            <person name="Plott C."/>
            <person name="Shakirov E."/>
            <person name="Shu S."/>
            <person name="Yoshinaga Y."/>
            <person name="Zane M."/>
            <person name="Rokhsar D."/>
            <person name="Grimwood J."/>
            <person name="Schmutz J."/>
            <person name="Juenger T."/>
        </authorList>
    </citation>
    <scope>NUCLEOTIDE SEQUENCE [LARGE SCALE GENOMIC DNA]</scope>
    <source>
        <strain evidence="3">cv. HAL2</strain>
    </source>
</reference>
<feature type="compositionally biased region" description="Basic and acidic residues" evidence="1">
    <location>
        <begin position="243"/>
        <end position="254"/>
    </location>
</feature>
<sequence>MSSVSPVPMTEYVYLDTFGKEFGSMSDYGQDEWSKLNRRVVRKLSDTVVPVASFIGDKMYFGCTGIVVKSNEGGASILTSASLVRSDDDDRNMKSILMIQVRLPNGEATIGRVAHYDLHYNAAVIIIPPFPGLRAAFFDRHMEFGSHSNVVAVGRWFYTGRFMATAGILTDEPNGDYPEHMRISTCKIPMVMTGGPLIDSGGNFVGMNFYSMDRTPLLPSNKIVDFLVLKCVIKSGPEKTLKRKYESPRSKIENDSPEQNLKSISEKPASLLPSSEGTSSGESESEECVEFCFFPDFDEPLPVNEFTELIRNDLKPRGYPMPTRLGGGMHLVNTFEEEFVEDTWCKLSKKVASDTSRSVVSLASFKEDQRFFVCTGVFIDCIESTSRILTSASLIRSSPDEDNIADNLKIQVYLPNKLVVTGTLQHYNLEYNVAVISVMGFRCLRTAEFHNQVQIEPQREVVAVGRVFESGKLMATSGIVTGKEGKLDCKELMVTTCKITKAGIGGPLIDLDGNFLGMNFYGMKETYFLPRNIILGLMKHFEAERSVTDEVIYSKANRWPVPVPRWSYPSSRARRPQKFFMRKDVVKDLNAQDSRASTT</sequence>
<accession>A0A2T7ETH9</accession>
<dbReference type="OrthoDB" id="678328at2759"/>
<gene>
    <name evidence="2" type="ORF">GQ55_2G290000</name>
</gene>
<dbReference type="Proteomes" id="UP000244336">
    <property type="component" value="Chromosome 2"/>
</dbReference>
<evidence type="ECO:0000256" key="1">
    <source>
        <dbReference type="SAM" id="MobiDB-lite"/>
    </source>
</evidence>
<proteinExistence type="predicted"/>
<dbReference type="PANTHER" id="PTHR18868">
    <property type="entry name" value="OS07G0665300 PROTEIN-RELATED"/>
    <property type="match status" value="1"/>
</dbReference>
<evidence type="ECO:0000313" key="3">
    <source>
        <dbReference type="Proteomes" id="UP000244336"/>
    </source>
</evidence>
<dbReference type="PANTHER" id="PTHR18868:SF37">
    <property type="entry name" value="OS07G0665300 PROTEIN"/>
    <property type="match status" value="1"/>
</dbReference>
<name>A0A2T7ETH9_9POAL</name>
<dbReference type="AlphaFoldDB" id="A0A2T7ETH9"/>
<dbReference type="EMBL" id="CM009750">
    <property type="protein sequence ID" value="PUZ71135.1"/>
    <property type="molecule type" value="Genomic_DNA"/>
</dbReference>
<dbReference type="Gene3D" id="2.40.10.120">
    <property type="match status" value="2"/>
</dbReference>
<dbReference type="Gramene" id="PUZ71135">
    <property type="protein sequence ID" value="PUZ71135"/>
    <property type="gene ID" value="GQ55_2G290000"/>
</dbReference>
<organism evidence="2 3">
    <name type="scientific">Panicum hallii var. hallii</name>
    <dbReference type="NCBI Taxonomy" id="1504633"/>
    <lineage>
        <taxon>Eukaryota</taxon>
        <taxon>Viridiplantae</taxon>
        <taxon>Streptophyta</taxon>
        <taxon>Embryophyta</taxon>
        <taxon>Tracheophyta</taxon>
        <taxon>Spermatophyta</taxon>
        <taxon>Magnoliopsida</taxon>
        <taxon>Liliopsida</taxon>
        <taxon>Poales</taxon>
        <taxon>Poaceae</taxon>
        <taxon>PACMAD clade</taxon>
        <taxon>Panicoideae</taxon>
        <taxon>Panicodae</taxon>
        <taxon>Paniceae</taxon>
        <taxon>Panicinae</taxon>
        <taxon>Panicum</taxon>
        <taxon>Panicum sect. Panicum</taxon>
    </lineage>
</organism>
<dbReference type="InterPro" id="IPR009003">
    <property type="entry name" value="Peptidase_S1_PA"/>
</dbReference>
<dbReference type="Pfam" id="PF13365">
    <property type="entry name" value="Trypsin_2"/>
    <property type="match status" value="2"/>
</dbReference>
<evidence type="ECO:0000313" key="2">
    <source>
        <dbReference type="EMBL" id="PUZ71135.1"/>
    </source>
</evidence>
<dbReference type="SUPFAM" id="SSF50494">
    <property type="entry name" value="Trypsin-like serine proteases"/>
    <property type="match status" value="2"/>
</dbReference>
<dbReference type="STRING" id="1504633.A0A2T7ETH9"/>
<protein>
    <submittedName>
        <fullName evidence="2">Uncharacterized protein</fullName>
    </submittedName>
</protein>
<keyword evidence="3" id="KW-1185">Reference proteome</keyword>
<feature type="region of interest" description="Disordered" evidence="1">
    <location>
        <begin position="243"/>
        <end position="283"/>
    </location>
</feature>